<dbReference type="InterPro" id="IPR020615">
    <property type="entry name" value="Thiolase_acyl_enz_int_AS"/>
</dbReference>
<dbReference type="Pfam" id="PF00108">
    <property type="entry name" value="Thiolase_N"/>
    <property type="match status" value="1"/>
</dbReference>
<dbReference type="AlphaFoldDB" id="A0A098GE60"/>
<dbReference type="InterPro" id="IPR020617">
    <property type="entry name" value="Thiolase_C"/>
</dbReference>
<evidence type="ECO:0000256" key="2">
    <source>
        <dbReference type="ARBA" id="ARBA00022679"/>
    </source>
</evidence>
<dbReference type="NCBIfam" id="TIGR01930">
    <property type="entry name" value="AcCoA-C-Actrans"/>
    <property type="match status" value="1"/>
</dbReference>
<feature type="domain" description="Thiolase C-terminal" evidence="7">
    <location>
        <begin position="273"/>
        <end position="394"/>
    </location>
</feature>
<dbReference type="InterPro" id="IPR016039">
    <property type="entry name" value="Thiolase-like"/>
</dbReference>
<dbReference type="PROSITE" id="PS00099">
    <property type="entry name" value="THIOLASE_3"/>
    <property type="match status" value="1"/>
</dbReference>
<dbReference type="EMBL" id="LN614830">
    <property type="protein sequence ID" value="CEG60282.1"/>
    <property type="molecule type" value="Genomic_DNA"/>
</dbReference>
<dbReference type="PANTHER" id="PTHR18919:SF164">
    <property type="entry name" value="ACETYL-COA ACETYLTRANSFERASE"/>
    <property type="match status" value="1"/>
</dbReference>
<dbReference type="FunFam" id="3.40.47.10:FF:000010">
    <property type="entry name" value="Acetyl-CoA acetyltransferase (Thiolase)"/>
    <property type="match status" value="1"/>
</dbReference>
<dbReference type="GO" id="GO:0044281">
    <property type="term" value="P:small molecule metabolic process"/>
    <property type="evidence" value="ECO:0007669"/>
    <property type="project" value="UniProtKB-ARBA"/>
</dbReference>
<feature type="active site" description="Acyl-thioester intermediate" evidence="4">
    <location>
        <position position="92"/>
    </location>
</feature>
<feature type="domain" description="Thiolase N-terminal" evidence="6">
    <location>
        <begin position="8"/>
        <end position="265"/>
    </location>
</feature>
<dbReference type="InterPro" id="IPR020616">
    <property type="entry name" value="Thiolase_N"/>
</dbReference>
<dbReference type="PANTHER" id="PTHR18919">
    <property type="entry name" value="ACETYL-COA C-ACYLTRANSFERASE"/>
    <property type="match status" value="1"/>
</dbReference>
<name>A0A098GE60_LEGMI</name>
<accession>A0A098GE60</accession>
<sequence length="396" mass="41719">MNMEQNEIVIVAAKRTPMGNMLGALSPLSAPELGAVAHQAAMAQAKLSPADIDEVISGCVLQAGIGQAPARQAAIKAGIPNSANATTINKMCGSGMKAVMLAHDLLKAGSANVILASGMESMSNAPYLLSKARAGYRLGHGELKDHMFLDGLEDAYERGQLMGCFAEATASHFQFSRQQQDEFAARSLMRALQAQQNNAFAEEIAPVTIVDRKGEIVVKQDESPDESKLAKISQLRPAFKADGTVTAANSSSISDGAASLILMTAAYAKKRGLQPLARIIAHASHAQAPQWFTTAPVDAIRKVLNKAGWHPGQVDLYEINEAFAVVAMAAITQLELDHEKVNIHGGACALGHPIGASGARIIVTLMHALKQKQKIRGIASLCIGGGEATAIAIEMM</sequence>
<dbReference type="Gene3D" id="3.40.47.10">
    <property type="match status" value="2"/>
</dbReference>
<feature type="active site" description="Proton acceptor" evidence="4">
    <location>
        <position position="352"/>
    </location>
</feature>
<comment type="similarity">
    <text evidence="1 5">Belongs to the thiolase-like superfamily. Thiolase family.</text>
</comment>
<evidence type="ECO:0000313" key="9">
    <source>
        <dbReference type="Proteomes" id="UP000032414"/>
    </source>
</evidence>
<protein>
    <submittedName>
        <fullName evidence="8">Acetyl-CoA acetyltransferase</fullName>
        <ecNumber evidence="8">2.3.1.9</ecNumber>
    </submittedName>
</protein>
<keyword evidence="3 5" id="KW-0012">Acyltransferase</keyword>
<dbReference type="InterPro" id="IPR002155">
    <property type="entry name" value="Thiolase"/>
</dbReference>
<dbReference type="SUPFAM" id="SSF53901">
    <property type="entry name" value="Thiolase-like"/>
    <property type="match status" value="2"/>
</dbReference>
<evidence type="ECO:0000256" key="3">
    <source>
        <dbReference type="ARBA" id="ARBA00023315"/>
    </source>
</evidence>
<dbReference type="Proteomes" id="UP000032414">
    <property type="component" value="Chromosome I"/>
</dbReference>
<proteinExistence type="inferred from homology"/>
<evidence type="ECO:0000313" key="8">
    <source>
        <dbReference type="EMBL" id="CEG60282.1"/>
    </source>
</evidence>
<dbReference type="HOGENOM" id="CLU_031026_0_1_6"/>
<dbReference type="CDD" id="cd00751">
    <property type="entry name" value="thiolase"/>
    <property type="match status" value="1"/>
</dbReference>
<keyword evidence="2 5" id="KW-0808">Transferase</keyword>
<feature type="active site" description="Proton acceptor" evidence="4">
    <location>
        <position position="382"/>
    </location>
</feature>
<organism evidence="8 9">
    <name type="scientific">Legionella micdadei</name>
    <name type="common">Tatlockia micdadei</name>
    <dbReference type="NCBI Taxonomy" id="451"/>
    <lineage>
        <taxon>Bacteria</taxon>
        <taxon>Pseudomonadati</taxon>
        <taxon>Pseudomonadota</taxon>
        <taxon>Gammaproteobacteria</taxon>
        <taxon>Legionellales</taxon>
        <taxon>Legionellaceae</taxon>
        <taxon>Legionella</taxon>
    </lineage>
</organism>
<dbReference type="GO" id="GO:0003985">
    <property type="term" value="F:acetyl-CoA C-acetyltransferase activity"/>
    <property type="evidence" value="ECO:0007669"/>
    <property type="project" value="UniProtKB-EC"/>
</dbReference>
<dbReference type="Pfam" id="PF02803">
    <property type="entry name" value="Thiolase_C"/>
    <property type="match status" value="1"/>
</dbReference>
<dbReference type="KEGG" id="tmc:LMI_0966"/>
<evidence type="ECO:0000259" key="7">
    <source>
        <dbReference type="Pfam" id="PF02803"/>
    </source>
</evidence>
<dbReference type="EC" id="2.3.1.9" evidence="8"/>
<dbReference type="PROSITE" id="PS00098">
    <property type="entry name" value="THIOLASE_1"/>
    <property type="match status" value="1"/>
</dbReference>
<evidence type="ECO:0000256" key="4">
    <source>
        <dbReference type="PIRSR" id="PIRSR000429-1"/>
    </source>
</evidence>
<evidence type="ECO:0000256" key="5">
    <source>
        <dbReference type="RuleBase" id="RU003557"/>
    </source>
</evidence>
<dbReference type="InterPro" id="IPR020610">
    <property type="entry name" value="Thiolase_AS"/>
</dbReference>
<gene>
    <name evidence="8" type="primary">thlA</name>
    <name evidence="8" type="ORF">LMI_0966</name>
</gene>
<reference evidence="9" key="1">
    <citation type="submission" date="2014-09" db="EMBL/GenBank/DDBJ databases">
        <authorList>
            <person name="Gomez-Valero L."/>
        </authorList>
    </citation>
    <scope>NUCLEOTIDE SEQUENCE [LARGE SCALE GENOMIC DNA]</scope>
    <source>
        <strain evidence="9">ATCC33218</strain>
    </source>
</reference>
<evidence type="ECO:0000256" key="1">
    <source>
        <dbReference type="ARBA" id="ARBA00010982"/>
    </source>
</evidence>
<evidence type="ECO:0000259" key="6">
    <source>
        <dbReference type="Pfam" id="PF00108"/>
    </source>
</evidence>
<dbReference type="PIRSF" id="PIRSF000429">
    <property type="entry name" value="Ac-CoA_Ac_transf"/>
    <property type="match status" value="1"/>
</dbReference>